<accession>A0ABY7JS81</accession>
<keyword evidence="1" id="KW-0812">Transmembrane</keyword>
<evidence type="ECO:0000313" key="3">
    <source>
        <dbReference type="Proteomes" id="UP001164693"/>
    </source>
</evidence>
<dbReference type="EMBL" id="CP097463">
    <property type="protein sequence ID" value="WAX55420.1"/>
    <property type="molecule type" value="Genomic_DNA"/>
</dbReference>
<keyword evidence="1" id="KW-1133">Transmembrane helix</keyword>
<dbReference type="Proteomes" id="UP001164693">
    <property type="component" value="Chromosome"/>
</dbReference>
<protein>
    <recommendedName>
        <fullName evidence="4">DUF2892 domain-containing protein</fullName>
    </recommendedName>
</protein>
<evidence type="ECO:0000256" key="1">
    <source>
        <dbReference type="SAM" id="Phobius"/>
    </source>
</evidence>
<gene>
    <name evidence="2" type="ORF">M6B22_12785</name>
</gene>
<proteinExistence type="predicted"/>
<evidence type="ECO:0008006" key="4">
    <source>
        <dbReference type="Google" id="ProtNLM"/>
    </source>
</evidence>
<sequence length="92" mass="9823">MTTALDSGDITKIGVGATIAIVVIGLILGMIITALVARVIILVIVVALGVFIWQQRAVIQDHVNKCELNMTFFGVHLDAPDSVVKACHERGK</sequence>
<evidence type="ECO:0000313" key="2">
    <source>
        <dbReference type="EMBL" id="WAX55420.1"/>
    </source>
</evidence>
<dbReference type="RefSeq" id="WP_269441931.1">
    <property type="nucleotide sequence ID" value="NZ_CP097463.1"/>
</dbReference>
<name>A0ABY7JS81_9ACTN</name>
<feature type="transmembrane region" description="Helical" evidence="1">
    <location>
        <begin position="20"/>
        <end position="53"/>
    </location>
</feature>
<keyword evidence="3" id="KW-1185">Reference proteome</keyword>
<keyword evidence="1" id="KW-0472">Membrane</keyword>
<organism evidence="2 3">
    <name type="scientific">Jatrophihabitans cynanchi</name>
    <dbReference type="NCBI Taxonomy" id="2944128"/>
    <lineage>
        <taxon>Bacteria</taxon>
        <taxon>Bacillati</taxon>
        <taxon>Actinomycetota</taxon>
        <taxon>Actinomycetes</taxon>
        <taxon>Jatrophihabitantales</taxon>
        <taxon>Jatrophihabitantaceae</taxon>
        <taxon>Jatrophihabitans</taxon>
    </lineage>
</organism>
<reference evidence="2" key="1">
    <citation type="submission" date="2022-05" db="EMBL/GenBank/DDBJ databases">
        <title>Jatrophihabitans sp. SB3-54 whole genome sequence.</title>
        <authorList>
            <person name="Suh M.K."/>
            <person name="Eom M.K."/>
            <person name="Kim J.S."/>
            <person name="Kim H.S."/>
            <person name="Do H.E."/>
            <person name="Shin Y.K."/>
            <person name="Lee J.-S."/>
        </authorList>
    </citation>
    <scope>NUCLEOTIDE SEQUENCE</scope>
    <source>
        <strain evidence="2">SB3-54</strain>
    </source>
</reference>